<dbReference type="EMBL" id="CP001344">
    <property type="protein sequence ID" value="ACL43515.1"/>
    <property type="molecule type" value="Genomic_DNA"/>
</dbReference>
<dbReference type="Gene3D" id="3.40.50.2000">
    <property type="entry name" value="Glycogen Phosphorylase B"/>
    <property type="match status" value="4"/>
</dbReference>
<dbReference type="GO" id="GO:0016757">
    <property type="term" value="F:glycosyltransferase activity"/>
    <property type="evidence" value="ECO:0007669"/>
    <property type="project" value="InterPro"/>
</dbReference>
<dbReference type="KEGG" id="cyn:Cyan7425_1131"/>
<feature type="region of interest" description="Disordered" evidence="1">
    <location>
        <begin position="1"/>
        <end position="20"/>
    </location>
</feature>
<keyword evidence="4" id="KW-0808">Transferase</keyword>
<feature type="domain" description="Glycosyltransferase subfamily 4-like N-terminal" evidence="3">
    <location>
        <begin position="79"/>
        <end position="202"/>
    </location>
</feature>
<dbReference type="HOGENOM" id="CLU_320726_0_0_3"/>
<proteinExistence type="predicted"/>
<feature type="compositionally biased region" description="Polar residues" evidence="1">
    <location>
        <begin position="1"/>
        <end position="19"/>
    </location>
</feature>
<dbReference type="InterPro" id="IPR028098">
    <property type="entry name" value="Glyco_trans_4-like_N"/>
</dbReference>
<evidence type="ECO:0000313" key="4">
    <source>
        <dbReference type="EMBL" id="ACL43515.1"/>
    </source>
</evidence>
<name>B8HLM7_CYAP4</name>
<dbReference type="SUPFAM" id="SSF53756">
    <property type="entry name" value="UDP-Glycosyltransferase/glycogen phosphorylase"/>
    <property type="match status" value="2"/>
</dbReference>
<protein>
    <submittedName>
        <fullName evidence="4">Glycosyl transferase group 1</fullName>
    </submittedName>
</protein>
<feature type="domain" description="Glycosyltransferase subfamily 4-like N-terminal" evidence="3">
    <location>
        <begin position="469"/>
        <end position="639"/>
    </location>
</feature>
<evidence type="ECO:0000259" key="2">
    <source>
        <dbReference type="Pfam" id="PF00534"/>
    </source>
</evidence>
<dbReference type="Pfam" id="PF00534">
    <property type="entry name" value="Glycos_transf_1"/>
    <property type="match status" value="1"/>
</dbReference>
<dbReference type="CAZy" id="GT4">
    <property type="family name" value="Glycosyltransferase Family 4"/>
</dbReference>
<accession>B8HLM7</accession>
<dbReference type="CDD" id="cd03794">
    <property type="entry name" value="GT4_WbuB-like"/>
    <property type="match status" value="1"/>
</dbReference>
<evidence type="ECO:0000259" key="3">
    <source>
        <dbReference type="Pfam" id="PF13439"/>
    </source>
</evidence>
<organism evidence="4">
    <name type="scientific">Cyanothece sp. (strain PCC 7425 / ATCC 29141)</name>
    <dbReference type="NCBI Taxonomy" id="395961"/>
    <lineage>
        <taxon>Bacteria</taxon>
        <taxon>Bacillati</taxon>
        <taxon>Cyanobacteriota</taxon>
        <taxon>Cyanophyceae</taxon>
        <taxon>Gomontiellales</taxon>
        <taxon>Cyanothecaceae</taxon>
        <taxon>Cyanothece</taxon>
    </lineage>
</organism>
<dbReference type="InterPro" id="IPR001296">
    <property type="entry name" value="Glyco_trans_1"/>
</dbReference>
<gene>
    <name evidence="4" type="ordered locus">Cyan7425_1131</name>
</gene>
<dbReference type="Pfam" id="PF13692">
    <property type="entry name" value="Glyco_trans_1_4"/>
    <property type="match status" value="1"/>
</dbReference>
<dbReference type="STRING" id="395961.Cyan7425_1131"/>
<reference evidence="4" key="1">
    <citation type="submission" date="2009-01" db="EMBL/GenBank/DDBJ databases">
        <title>Complete sequence of chromosome Cyanothece sp. PCC 7425.</title>
        <authorList>
            <consortium name="US DOE Joint Genome Institute"/>
            <person name="Lucas S."/>
            <person name="Copeland A."/>
            <person name="Lapidus A."/>
            <person name="Glavina del Rio T."/>
            <person name="Dalin E."/>
            <person name="Tice H."/>
            <person name="Bruce D."/>
            <person name="Goodwin L."/>
            <person name="Pitluck S."/>
            <person name="Sims D."/>
            <person name="Meineke L."/>
            <person name="Brettin T."/>
            <person name="Detter J.C."/>
            <person name="Han C."/>
            <person name="Larimer F."/>
            <person name="Land M."/>
            <person name="Hauser L."/>
            <person name="Kyrpides N."/>
            <person name="Ovchinnikova G."/>
            <person name="Liberton M."/>
            <person name="Stoeckel J."/>
            <person name="Banerjee A."/>
            <person name="Singh A."/>
            <person name="Page L."/>
            <person name="Sato H."/>
            <person name="Zhao L."/>
            <person name="Sherman L."/>
            <person name="Pakrasi H."/>
            <person name="Richardson P."/>
        </authorList>
    </citation>
    <scope>NUCLEOTIDE SEQUENCE</scope>
    <source>
        <strain evidence="4">PCC 7425</strain>
    </source>
</reference>
<dbReference type="AlphaFoldDB" id="B8HLM7"/>
<sequence length="904" mass="100844">MLTPSPCHSLTPASNSADPTASKPAVIVYCDDLLRPSATFVRSQGEALANFNPYYVGTRLLKGLSLPPQRTIAVNRWGKLGFLSEVLYRQWEVAPSFWQNLKQCQPQLIHAHFGPDGVLALPLAHRLDIPLIVTFHGFDATTKDEYARRSFSKHRHYLQQRDTLKTEAALFIAVSDFIRSKLLEQGFPAEKVVVHHIGVNTSEFQRDPRIEREPIVLFVGRLVEKKGCEYLIRAMAQVQQSLPDVKLVIIGDGPLRPQLEALAAQLLSNYEFLGLQPPCMVKVWMNRARLLCSPSVTAASGDAEGIPMVILEAQSMGLPVVSSDHAGIPDAVAHGETGFLAPERDWVALSTYLQHLLTDTDLWTQFSQAGQERVQTQFDLQKQTAQLEQLYQQVLDQRGLERAHKGFFPNRPGQAQPPTSATAISSQTLLELEGHGLPQPPHPLEHQHRLGYLSGAPRVSTRPQAEASGPRAHILGVIRAFEALDWEVETFIAGDWVPLPWVAKGSERTLRSNPWRTLAADLLRIWMNYRNQRRAWKLFGPKVDWVYERFGAFQSLGRYFQQRGQVPWILETNALLYEEAKLERQSIILADLARALELRAYRQCDLLVCISQALKERIVQVAGIPADKVLVVHNGVDTQWFDPQRYQPRRLFSGLTIGFVGGLFVWQGLDLLLQALHELKRDEDLSFNLVVIGDGVMRQPWETLAAKLGLNEQVKFTGWLSPAQLPPYLAGFDLGFSGHLDVQGRAVYRSPLKLYEYMAMAKPVITSEVEDTQTLVRVGETGFLFPAGDLQGLKQALRSAWQQQNHLAAMGAQARADVVAHHSWQARVSQMMVEVEHRLNGGNVKPDGAHVNFNNGNVKPDGASVNLNNGNVKPDGASVEDNHASVNAADHSVDLKLVSSQLQP</sequence>
<dbReference type="Pfam" id="PF13439">
    <property type="entry name" value="Glyco_transf_4"/>
    <property type="match status" value="2"/>
</dbReference>
<dbReference type="InterPro" id="IPR050194">
    <property type="entry name" value="Glycosyltransferase_grp1"/>
</dbReference>
<dbReference type="PANTHER" id="PTHR45947:SF14">
    <property type="entry name" value="SLL1723 PROTEIN"/>
    <property type="match status" value="1"/>
</dbReference>
<dbReference type="PANTHER" id="PTHR45947">
    <property type="entry name" value="SULFOQUINOVOSYL TRANSFERASE SQD2"/>
    <property type="match status" value="1"/>
</dbReference>
<dbReference type="eggNOG" id="COG0438">
    <property type="taxonomic scope" value="Bacteria"/>
</dbReference>
<feature type="region of interest" description="Disordered" evidence="1">
    <location>
        <begin position="861"/>
        <end position="880"/>
    </location>
</feature>
<evidence type="ECO:0000256" key="1">
    <source>
        <dbReference type="SAM" id="MobiDB-lite"/>
    </source>
</evidence>
<feature type="domain" description="Glycosyl transferase family 1" evidence="2">
    <location>
        <begin position="205"/>
        <end position="373"/>
    </location>
</feature>